<dbReference type="EMBL" id="QEFC01004389">
    <property type="protein sequence ID" value="KAE9445210.1"/>
    <property type="molecule type" value="Genomic_DNA"/>
</dbReference>
<evidence type="ECO:0000313" key="1">
    <source>
        <dbReference type="EMBL" id="KAE9445210.1"/>
    </source>
</evidence>
<sequence>MSSSLGSYFPPGEHKCHCVLVVLNTRALGGYTTIEEMVKPKSEMPWGNRFTFLHISIPKLIGGATDDQANLNHSDL</sequence>
<protein>
    <recommendedName>
        <fullName evidence="2">O-acyltransferase WSD1 C-terminal domain-containing protein</fullName>
    </recommendedName>
</protein>
<dbReference type="OrthoDB" id="1723206at2759"/>
<comment type="caution">
    <text evidence="1">The sequence shown here is derived from an EMBL/GenBank/DDBJ whole genome shotgun (WGS) entry which is preliminary data.</text>
</comment>
<proteinExistence type="predicted"/>
<organism evidence="1">
    <name type="scientific">Rhododendron williamsianum</name>
    <dbReference type="NCBI Taxonomy" id="262921"/>
    <lineage>
        <taxon>Eukaryota</taxon>
        <taxon>Viridiplantae</taxon>
        <taxon>Streptophyta</taxon>
        <taxon>Embryophyta</taxon>
        <taxon>Tracheophyta</taxon>
        <taxon>Spermatophyta</taxon>
        <taxon>Magnoliopsida</taxon>
        <taxon>eudicotyledons</taxon>
        <taxon>Gunneridae</taxon>
        <taxon>Pentapetalae</taxon>
        <taxon>asterids</taxon>
        <taxon>Ericales</taxon>
        <taxon>Ericaceae</taxon>
        <taxon>Ericoideae</taxon>
        <taxon>Rhodoreae</taxon>
        <taxon>Rhododendron</taxon>
    </lineage>
</organism>
<feature type="non-terminal residue" evidence="1">
    <location>
        <position position="1"/>
    </location>
</feature>
<name>A0A6A4KFX8_9ERIC</name>
<accession>A0A6A4KFX8</accession>
<reference evidence="1" key="1">
    <citation type="journal article" date="2019" name="Genome Biol. Evol.">
        <title>The Rhododendron genome and chromosomal organization provide insight into shared whole-genome duplications across the heath family (Ericaceae).</title>
        <authorList>
            <person name="Soza V.L."/>
            <person name="Lindsley D."/>
            <person name="Waalkes A."/>
            <person name="Ramage E."/>
            <person name="Patwardhan R.P."/>
            <person name="Burton J.N."/>
            <person name="Adey A."/>
            <person name="Kumar A."/>
            <person name="Qiu R."/>
            <person name="Shendure J."/>
            <person name="Hall B."/>
        </authorList>
    </citation>
    <scope>NUCLEOTIDE SEQUENCE</scope>
    <source>
        <strain evidence="1">RSF 1966-606</strain>
    </source>
</reference>
<gene>
    <name evidence="1" type="ORF">C3L33_22891</name>
</gene>
<evidence type="ECO:0008006" key="2">
    <source>
        <dbReference type="Google" id="ProtNLM"/>
    </source>
</evidence>
<dbReference type="AlphaFoldDB" id="A0A6A4KFX8"/>